<dbReference type="RefSeq" id="WP_236099555.1">
    <property type="nucleotide sequence ID" value="NZ_JAKGUD010000008.1"/>
</dbReference>
<evidence type="ECO:0000259" key="1">
    <source>
        <dbReference type="Pfam" id="PF00551"/>
    </source>
</evidence>
<evidence type="ECO:0000259" key="2">
    <source>
        <dbReference type="Pfam" id="PF02911"/>
    </source>
</evidence>
<comment type="caution">
    <text evidence="3">The sequence shown here is derived from an EMBL/GenBank/DDBJ whole genome shotgun (WGS) entry which is preliminary data.</text>
</comment>
<sequence>MSKPAIVVFAYNEVGYRCLETLFDMEANVVAVVTYTDDPDEEIWFRSVAELARSRGIEPLLDLDLKDQQNVKTIKKLKPKLIFSFYYRDIIPEKILKVAKLGAYNMHGSLLPRYRGRACINWAILNGEKETGATLHRMTSKVDRGEVIDQEVVRIEETDGAKEVFMKICDAAAKIVARTFPELESGRVVGAAQDETMATEFGGRRPEDGIIRWSNDSRRIYNLIRAVTHPYPGAYTDYRGRKLFIWWGKPQEGASLGKPGEVLSLDPLTVATGRGNLRVLRAQLDGESEMDGPDFARKNLNVGALLGQD</sequence>
<dbReference type="Proteomes" id="UP001200430">
    <property type="component" value="Unassembled WGS sequence"/>
</dbReference>
<dbReference type="SUPFAM" id="SSF53328">
    <property type="entry name" value="Formyltransferase"/>
    <property type="match status" value="1"/>
</dbReference>
<dbReference type="InterPro" id="IPR002376">
    <property type="entry name" value="Formyl_transf_N"/>
</dbReference>
<dbReference type="EMBL" id="JAKGUD010000008">
    <property type="protein sequence ID" value="MCF4142837.1"/>
    <property type="molecule type" value="Genomic_DNA"/>
</dbReference>
<dbReference type="Gene3D" id="3.40.50.12230">
    <property type="match status" value="1"/>
</dbReference>
<dbReference type="PANTHER" id="PTHR11138">
    <property type="entry name" value="METHIONYL-TRNA FORMYLTRANSFERASE"/>
    <property type="match status" value="1"/>
</dbReference>
<dbReference type="InterPro" id="IPR005793">
    <property type="entry name" value="Formyl_trans_C"/>
</dbReference>
<name>A0ABS9ENS6_9BACT</name>
<feature type="domain" description="Formyl transferase N-terminal" evidence="1">
    <location>
        <begin position="25"/>
        <end position="177"/>
    </location>
</feature>
<proteinExistence type="predicted"/>
<feature type="domain" description="Formyl transferase C-terminal" evidence="2">
    <location>
        <begin position="206"/>
        <end position="298"/>
    </location>
</feature>
<reference evidence="3 4" key="1">
    <citation type="submission" date="2022-01" db="EMBL/GenBank/DDBJ databases">
        <title>Dethiosulfovibrio faecalis sp. nov., a novel proteolytic, non-sulfur-reducing bacterium isolated from a marine aquaculture solid waste bioreactor.</title>
        <authorList>
            <person name="Grabowski S."/>
            <person name="Apolinario E."/>
            <person name="Schneider N."/>
            <person name="Marshall C.W."/>
            <person name="Sowers K.R."/>
        </authorList>
    </citation>
    <scope>NUCLEOTIDE SEQUENCE [LARGE SCALE GENOMIC DNA]</scope>
    <source>
        <strain evidence="3 4">DSM 12537</strain>
    </source>
</reference>
<evidence type="ECO:0000313" key="3">
    <source>
        <dbReference type="EMBL" id="MCF4142837.1"/>
    </source>
</evidence>
<dbReference type="CDD" id="cd08702">
    <property type="entry name" value="Arna_FMT_C"/>
    <property type="match status" value="1"/>
</dbReference>
<dbReference type="NCBIfam" id="NF005414">
    <property type="entry name" value="PRK06988.1"/>
    <property type="match status" value="1"/>
</dbReference>
<dbReference type="InterPro" id="IPR011034">
    <property type="entry name" value="Formyl_transferase-like_C_sf"/>
</dbReference>
<evidence type="ECO:0000313" key="4">
    <source>
        <dbReference type="Proteomes" id="UP001200430"/>
    </source>
</evidence>
<dbReference type="PANTHER" id="PTHR11138:SF5">
    <property type="entry name" value="METHIONYL-TRNA FORMYLTRANSFERASE, MITOCHONDRIAL"/>
    <property type="match status" value="1"/>
</dbReference>
<dbReference type="Pfam" id="PF00551">
    <property type="entry name" value="Formyl_trans_N"/>
    <property type="match status" value="1"/>
</dbReference>
<dbReference type="Pfam" id="PF02911">
    <property type="entry name" value="Formyl_trans_C"/>
    <property type="match status" value="1"/>
</dbReference>
<gene>
    <name evidence="3" type="ORF">L2W38_08400</name>
</gene>
<dbReference type="SUPFAM" id="SSF50486">
    <property type="entry name" value="FMT C-terminal domain-like"/>
    <property type="match status" value="1"/>
</dbReference>
<accession>A0ABS9ENS6</accession>
<dbReference type="CDD" id="cd08644">
    <property type="entry name" value="FMT_core_ArnA_N"/>
    <property type="match status" value="1"/>
</dbReference>
<dbReference type="InterPro" id="IPR036477">
    <property type="entry name" value="Formyl_transf_N_sf"/>
</dbReference>
<protein>
    <submittedName>
        <fullName evidence="3">Formyltransferase</fullName>
    </submittedName>
</protein>
<keyword evidence="4" id="KW-1185">Reference proteome</keyword>
<organism evidence="3 4">
    <name type="scientific">Dethiosulfovibrio marinus</name>
    <dbReference type="NCBI Taxonomy" id="133532"/>
    <lineage>
        <taxon>Bacteria</taxon>
        <taxon>Thermotogati</taxon>
        <taxon>Synergistota</taxon>
        <taxon>Synergistia</taxon>
        <taxon>Synergistales</taxon>
        <taxon>Dethiosulfovibrionaceae</taxon>
        <taxon>Dethiosulfovibrio</taxon>
    </lineage>
</organism>